<gene>
    <name evidence="1" type="ORF">LACBIDRAFT_295721</name>
</gene>
<evidence type="ECO:0000313" key="2">
    <source>
        <dbReference type="Proteomes" id="UP000001194"/>
    </source>
</evidence>
<dbReference type="AlphaFoldDB" id="B0DXJ5"/>
<proteinExistence type="predicted"/>
<dbReference type="EMBL" id="DS547147">
    <property type="protein sequence ID" value="EDR00689.1"/>
    <property type="molecule type" value="Genomic_DNA"/>
</dbReference>
<reference evidence="1 2" key="1">
    <citation type="journal article" date="2008" name="Nature">
        <title>The genome of Laccaria bicolor provides insights into mycorrhizal symbiosis.</title>
        <authorList>
            <person name="Martin F."/>
            <person name="Aerts A."/>
            <person name="Ahren D."/>
            <person name="Brun A."/>
            <person name="Danchin E.G.J."/>
            <person name="Duchaussoy F."/>
            <person name="Gibon J."/>
            <person name="Kohler A."/>
            <person name="Lindquist E."/>
            <person name="Pereda V."/>
            <person name="Salamov A."/>
            <person name="Shapiro H.J."/>
            <person name="Wuyts J."/>
            <person name="Blaudez D."/>
            <person name="Buee M."/>
            <person name="Brokstein P."/>
            <person name="Canbaeck B."/>
            <person name="Cohen D."/>
            <person name="Courty P.E."/>
            <person name="Coutinho P.M."/>
            <person name="Delaruelle C."/>
            <person name="Detter J.C."/>
            <person name="Deveau A."/>
            <person name="DiFazio S."/>
            <person name="Duplessis S."/>
            <person name="Fraissinet-Tachet L."/>
            <person name="Lucic E."/>
            <person name="Frey-Klett P."/>
            <person name="Fourrey C."/>
            <person name="Feussner I."/>
            <person name="Gay G."/>
            <person name="Grimwood J."/>
            <person name="Hoegger P.J."/>
            <person name="Jain P."/>
            <person name="Kilaru S."/>
            <person name="Labbe J."/>
            <person name="Lin Y.C."/>
            <person name="Legue V."/>
            <person name="Le Tacon F."/>
            <person name="Marmeisse R."/>
            <person name="Melayah D."/>
            <person name="Montanini B."/>
            <person name="Muratet M."/>
            <person name="Nehls U."/>
            <person name="Niculita-Hirzel H."/>
            <person name="Oudot-Le Secq M.P."/>
            <person name="Peter M."/>
            <person name="Quesneville H."/>
            <person name="Rajashekar B."/>
            <person name="Reich M."/>
            <person name="Rouhier N."/>
            <person name="Schmutz J."/>
            <person name="Yin T."/>
            <person name="Chalot M."/>
            <person name="Henrissat B."/>
            <person name="Kuees U."/>
            <person name="Lucas S."/>
            <person name="Van de Peer Y."/>
            <person name="Podila G.K."/>
            <person name="Polle A."/>
            <person name="Pukkila P.J."/>
            <person name="Richardson P.M."/>
            <person name="Rouze P."/>
            <person name="Sanders I.R."/>
            <person name="Stajich J.E."/>
            <person name="Tunlid A."/>
            <person name="Tuskan G."/>
            <person name="Grigoriev I.V."/>
        </authorList>
    </citation>
    <scope>NUCLEOTIDE SEQUENCE [LARGE SCALE GENOMIC DNA]</scope>
    <source>
        <strain evidence="2">S238N-H82 / ATCC MYA-4686</strain>
    </source>
</reference>
<dbReference type="Proteomes" id="UP000001194">
    <property type="component" value="Unassembled WGS sequence"/>
</dbReference>
<dbReference type="GeneID" id="6084343"/>
<name>B0DXJ5_LACBS</name>
<protein>
    <submittedName>
        <fullName evidence="1">Predicted protein</fullName>
    </submittedName>
</protein>
<dbReference type="OrthoDB" id="2924112at2759"/>
<dbReference type="InParanoid" id="B0DXJ5"/>
<organism evidence="2">
    <name type="scientific">Laccaria bicolor (strain S238N-H82 / ATCC MYA-4686)</name>
    <name type="common">Bicoloured deceiver</name>
    <name type="synonym">Laccaria laccata var. bicolor</name>
    <dbReference type="NCBI Taxonomy" id="486041"/>
    <lineage>
        <taxon>Eukaryota</taxon>
        <taxon>Fungi</taxon>
        <taxon>Dikarya</taxon>
        <taxon>Basidiomycota</taxon>
        <taxon>Agaricomycotina</taxon>
        <taxon>Agaricomycetes</taxon>
        <taxon>Agaricomycetidae</taxon>
        <taxon>Agaricales</taxon>
        <taxon>Agaricineae</taxon>
        <taxon>Hydnangiaceae</taxon>
        <taxon>Laccaria</taxon>
    </lineage>
</organism>
<keyword evidence="2" id="KW-1185">Reference proteome</keyword>
<dbReference type="HOGENOM" id="CLU_785426_0_0_1"/>
<sequence>MGGAFEILSSRSVSTVENVWTSPQSSTVLDEQGQKENVEFLEPESYGTPQSLFVDFFFHLHRNIDQLTRKKHPDDIELVQNCTVRIVRRKGKSAPYRQVLKANAAYITYVSPRPHPAVHVYYAIQPNPSIWNGDTNWRSLDCQGRDLLNSTILDASLRPCFVTSTTCGFFGRRSTEIIDLSGTLVATILWKDKALEIGGTTVSIKFMKSKEPKHVFSLKRSYRDWQRYWQWCTSSPQYSIEYGRREWTATDCANYSNCAVFTSYKRRYFKKSQPATFTTEEALPEKEALFLLLAMLKMETRRIDLQEVGDLAFPLLVYQLEFTLAFPYQAQTANYAFGVKAGEGMRWNFTLDV</sequence>
<accession>B0DXJ5</accession>
<dbReference type="RefSeq" id="XP_001888698.1">
    <property type="nucleotide sequence ID" value="XM_001888663.1"/>
</dbReference>
<evidence type="ECO:0000313" key="1">
    <source>
        <dbReference type="EMBL" id="EDR00689.1"/>
    </source>
</evidence>
<dbReference type="KEGG" id="lbc:LACBIDRAFT_295721"/>